<accession>A0AAE0R735</accession>
<dbReference type="Gene3D" id="3.30.70.270">
    <property type="match status" value="1"/>
</dbReference>
<evidence type="ECO:0008006" key="3">
    <source>
        <dbReference type="Google" id="ProtNLM"/>
    </source>
</evidence>
<dbReference type="PANTHER" id="PTHR15503:SF36">
    <property type="entry name" value="RETROTRANSPOSON GAG-LIKE PROTEIN 5"/>
    <property type="match status" value="1"/>
</dbReference>
<dbReference type="InterPro" id="IPR032567">
    <property type="entry name" value="RTL1-rel"/>
</dbReference>
<sequence>MAATKLRPHRPWDCAIDLLPGAKLPKGRVYPLSIPENKAMEDYISEALQEGFIRPSTSPATSSFFFVAKKDGGLRPCIDNRALNSQMVKFAYPLPLVPVALEELSGAHLFSKLDLRSAYNLIRIR</sequence>
<dbReference type="EMBL" id="JAUCMX010000005">
    <property type="protein sequence ID" value="KAK3545437.1"/>
    <property type="molecule type" value="Genomic_DNA"/>
</dbReference>
<evidence type="ECO:0000313" key="1">
    <source>
        <dbReference type="EMBL" id="KAK3545437.1"/>
    </source>
</evidence>
<keyword evidence="2" id="KW-1185">Reference proteome</keyword>
<name>A0AAE0R735_9TELE</name>
<reference evidence="1" key="1">
    <citation type="submission" date="2023-06" db="EMBL/GenBank/DDBJ databases">
        <title>Male Hemibagrus guttatus genome.</title>
        <authorList>
            <person name="Bian C."/>
        </authorList>
    </citation>
    <scope>NUCLEOTIDE SEQUENCE</scope>
    <source>
        <strain evidence="1">Male_cb2023</strain>
        <tissue evidence="1">Muscle</tissue>
    </source>
</reference>
<gene>
    <name evidence="1" type="ORF">QTP70_007638</name>
</gene>
<evidence type="ECO:0000313" key="2">
    <source>
        <dbReference type="Proteomes" id="UP001274896"/>
    </source>
</evidence>
<dbReference type="PANTHER" id="PTHR15503">
    <property type="entry name" value="LDOC1 RELATED"/>
    <property type="match status" value="1"/>
</dbReference>
<dbReference type="InterPro" id="IPR043128">
    <property type="entry name" value="Rev_trsase/Diguanyl_cyclase"/>
</dbReference>
<comment type="caution">
    <text evidence="1">The sequence shown here is derived from an EMBL/GenBank/DDBJ whole genome shotgun (WGS) entry which is preliminary data.</text>
</comment>
<dbReference type="InterPro" id="IPR043502">
    <property type="entry name" value="DNA/RNA_pol_sf"/>
</dbReference>
<dbReference type="CDD" id="cd01647">
    <property type="entry name" value="RT_LTR"/>
    <property type="match status" value="1"/>
</dbReference>
<dbReference type="SUPFAM" id="SSF56672">
    <property type="entry name" value="DNA/RNA polymerases"/>
    <property type="match status" value="1"/>
</dbReference>
<organism evidence="1 2">
    <name type="scientific">Hemibagrus guttatus</name>
    <dbReference type="NCBI Taxonomy" id="175788"/>
    <lineage>
        <taxon>Eukaryota</taxon>
        <taxon>Metazoa</taxon>
        <taxon>Chordata</taxon>
        <taxon>Craniata</taxon>
        <taxon>Vertebrata</taxon>
        <taxon>Euteleostomi</taxon>
        <taxon>Actinopterygii</taxon>
        <taxon>Neopterygii</taxon>
        <taxon>Teleostei</taxon>
        <taxon>Ostariophysi</taxon>
        <taxon>Siluriformes</taxon>
        <taxon>Bagridae</taxon>
        <taxon>Hemibagrus</taxon>
    </lineage>
</organism>
<dbReference type="Proteomes" id="UP001274896">
    <property type="component" value="Unassembled WGS sequence"/>
</dbReference>
<protein>
    <recommendedName>
        <fullName evidence="3">Reverse transcriptase domain-containing protein</fullName>
    </recommendedName>
</protein>
<proteinExistence type="predicted"/>
<dbReference type="AlphaFoldDB" id="A0AAE0R735"/>
<dbReference type="Gene3D" id="3.10.10.10">
    <property type="entry name" value="HIV Type 1 Reverse Transcriptase, subunit A, domain 1"/>
    <property type="match status" value="1"/>
</dbReference>